<dbReference type="AlphaFoldDB" id="A0A371YJL0"/>
<dbReference type="Proteomes" id="UP001595455">
    <property type="component" value="Unassembled WGS sequence"/>
</dbReference>
<accession>A0A371YJL0</accession>
<name>A0A371YJL0_9GAMM</name>
<protein>
    <submittedName>
        <fullName evidence="2">Uncharacterized protein</fullName>
    </submittedName>
</protein>
<evidence type="ECO:0000313" key="2">
    <source>
        <dbReference type="EMBL" id="RFC81647.1"/>
    </source>
</evidence>
<reference evidence="2 3" key="2">
    <citation type="submission" date="2018-08" db="EMBL/GenBank/DDBJ databases">
        <title>The draft genome of Acinetobacter sichuanensis strain WCHAc060041.</title>
        <authorList>
            <person name="Qin J."/>
            <person name="Feng Y."/>
            <person name="Zong Z."/>
        </authorList>
    </citation>
    <scope>NUCLEOTIDE SEQUENCE [LARGE SCALE GENOMIC DNA]</scope>
    <source>
        <strain evidence="2 3">WCHAc060041</strain>
    </source>
</reference>
<comment type="caution">
    <text evidence="2">The sequence shown here is derived from an EMBL/GenBank/DDBJ whole genome shotgun (WGS) entry which is preliminary data.</text>
</comment>
<keyword evidence="4" id="KW-1185">Reference proteome</keyword>
<sequence length="59" mass="6784">MADKTIEEMVHDYVVAQLSSGIGVTKCDIKEFTDIACEVKGRSAQRQKEINQDAQRRRW</sequence>
<reference evidence="4" key="3">
    <citation type="journal article" date="2019" name="Int. J. Syst. Evol. Microbiol.">
        <title>The Global Catalogue of Microorganisms (GCM) 10K type strain sequencing project: providing services to taxonomists for standard genome sequencing and annotation.</title>
        <authorList>
            <consortium name="The Broad Institute Genomics Platform"/>
            <consortium name="The Broad Institute Genome Sequencing Center for Infectious Disease"/>
            <person name="Wu L."/>
            <person name="Ma J."/>
        </authorList>
    </citation>
    <scope>NUCLEOTIDE SEQUENCE [LARGE SCALE GENOMIC DNA]</scope>
    <source>
        <strain evidence="4">KCTC 62575</strain>
    </source>
</reference>
<dbReference type="EMBL" id="PYIX02000069">
    <property type="protein sequence ID" value="RFC81647.1"/>
    <property type="molecule type" value="Genomic_DNA"/>
</dbReference>
<gene>
    <name evidence="1" type="ORF">ACFODO_12450</name>
    <name evidence="2" type="ORF">C9E89_020780</name>
</gene>
<evidence type="ECO:0000313" key="4">
    <source>
        <dbReference type="Proteomes" id="UP001595455"/>
    </source>
</evidence>
<organism evidence="2 3">
    <name type="scientific">Acinetobacter sichuanensis</name>
    <dbReference type="NCBI Taxonomy" id="2136183"/>
    <lineage>
        <taxon>Bacteria</taxon>
        <taxon>Pseudomonadati</taxon>
        <taxon>Pseudomonadota</taxon>
        <taxon>Gammaproteobacteria</taxon>
        <taxon>Moraxellales</taxon>
        <taxon>Moraxellaceae</taxon>
        <taxon>Acinetobacter</taxon>
    </lineage>
</organism>
<evidence type="ECO:0000313" key="3">
    <source>
        <dbReference type="Proteomes" id="UP000240957"/>
    </source>
</evidence>
<reference evidence="1" key="4">
    <citation type="submission" date="2024-09" db="EMBL/GenBank/DDBJ databases">
        <authorList>
            <person name="Sun Q."/>
            <person name="Mori K."/>
        </authorList>
    </citation>
    <scope>NUCLEOTIDE SEQUENCE</scope>
    <source>
        <strain evidence="1">KCTC 62575</strain>
    </source>
</reference>
<reference evidence="1" key="1">
    <citation type="journal article" date="2014" name="Int. J. Syst. Evol. Microbiol.">
        <title>Complete genome of a new Firmicutes species belonging to the dominant human colonic microbiota ('Ruminococcus bicirculans') reveals two chromosomes and a selective capacity to utilize plant glucans.</title>
        <authorList>
            <consortium name="NISC Comparative Sequencing Program"/>
            <person name="Wegmann U."/>
            <person name="Louis P."/>
            <person name="Goesmann A."/>
            <person name="Henrissat B."/>
            <person name="Duncan S.H."/>
            <person name="Flint H.J."/>
        </authorList>
    </citation>
    <scope>NUCLEOTIDE SEQUENCE</scope>
    <source>
        <strain evidence="1">KCTC 62575</strain>
    </source>
</reference>
<proteinExistence type="predicted"/>
<evidence type="ECO:0000313" key="1">
    <source>
        <dbReference type="EMBL" id="MFC2996062.1"/>
    </source>
</evidence>
<dbReference type="OrthoDB" id="6694981at2"/>
<dbReference type="EMBL" id="JBHRSF010000051">
    <property type="protein sequence ID" value="MFC2996062.1"/>
    <property type="molecule type" value="Genomic_DNA"/>
</dbReference>
<dbReference type="RefSeq" id="WP_107010057.1">
    <property type="nucleotide sequence ID" value="NZ_JBHRSF010000051.1"/>
</dbReference>
<dbReference type="Proteomes" id="UP000240957">
    <property type="component" value="Unassembled WGS sequence"/>
</dbReference>